<protein>
    <recommendedName>
        <fullName evidence="1">DUF4283 domain-containing protein</fullName>
    </recommendedName>
</protein>
<dbReference type="EMBL" id="JACTNZ010000006">
    <property type="protein sequence ID" value="KAG5545007.1"/>
    <property type="molecule type" value="Genomic_DNA"/>
</dbReference>
<accession>A0AAV6JXX7</accession>
<name>A0AAV6JXX7_9ERIC</name>
<gene>
    <name evidence="2" type="ORF">RHGRI_017464</name>
</gene>
<sequence length="580" mass="63706">MHDGVRFFLYDLTLITRFQHHKRGYELLQRKVRETETLAALILVHESTTEPPNSPAQSLAVICSVTPHPTLCFTSINNNNCLQLVLLVTSVMAIVDHFPILSSLDKNPKNAKNPKNPNSSSVMNVIPSISGLADTGVHSVKLLDHLEAVSSPEVPILTPEGSPCHESVKLKWAEVVAPPSSTSSSSHMNLSYYPPQLRDAKVVVCPPQEVIDLGSELWTDCVVGYFLDKKVPFPIVKNIIMRIWEKFGISDVLANDQGFFFFKFSKADAYRTVMKAGPWLIAGKLLILKPWEPQMVLTKEKLNDLTEKGKRLSFAKICVEINVDSPLLDVVEVEYANGASAFINVKYPWKPSCCSECHVFGHTEASHKVKVAEDGGPKTAPATFRQAHLSPKKTFRSPAVDFLMPQGNTVVMTNGVASDLVVKGRGMAPCPSPTRNGSCFPAIEMVLESTALEDGISVPAIEMAPVSPLLEECSASSDLVPLVTKKAKGKDVMGSTARIILAWDSLVLTVNILAFSSQMVLAKVTSVEWNKDFIVSVIYGANGIRDRRQLWAELRTAKFSIGNAAWVQLSDFNIVRKPTE</sequence>
<evidence type="ECO:0000313" key="2">
    <source>
        <dbReference type="EMBL" id="KAG5545007.1"/>
    </source>
</evidence>
<dbReference type="AlphaFoldDB" id="A0AAV6JXX7"/>
<reference evidence="2 3" key="1">
    <citation type="submission" date="2020-08" db="EMBL/GenBank/DDBJ databases">
        <title>Plant Genome Project.</title>
        <authorList>
            <person name="Zhang R.-G."/>
        </authorList>
    </citation>
    <scope>NUCLEOTIDE SEQUENCE [LARGE SCALE GENOMIC DNA]</scope>
    <source>
        <strain evidence="2">WSP0</strain>
        <tissue evidence="2">Leaf</tissue>
    </source>
</reference>
<dbReference type="Proteomes" id="UP000823749">
    <property type="component" value="Chromosome 6"/>
</dbReference>
<dbReference type="PANTHER" id="PTHR31286:SF99">
    <property type="entry name" value="DUF4283 DOMAIN-CONTAINING PROTEIN"/>
    <property type="match status" value="1"/>
</dbReference>
<feature type="domain" description="DUF4283" evidence="1">
    <location>
        <begin position="215"/>
        <end position="298"/>
    </location>
</feature>
<dbReference type="Pfam" id="PF14111">
    <property type="entry name" value="DUF4283"/>
    <property type="match status" value="1"/>
</dbReference>
<dbReference type="InterPro" id="IPR040256">
    <property type="entry name" value="At4g02000-like"/>
</dbReference>
<dbReference type="PANTHER" id="PTHR31286">
    <property type="entry name" value="GLYCINE-RICH CELL WALL STRUCTURAL PROTEIN 1.8-LIKE"/>
    <property type="match status" value="1"/>
</dbReference>
<keyword evidence="3" id="KW-1185">Reference proteome</keyword>
<dbReference type="InterPro" id="IPR025558">
    <property type="entry name" value="DUF4283"/>
</dbReference>
<organism evidence="2 3">
    <name type="scientific">Rhododendron griersonianum</name>
    <dbReference type="NCBI Taxonomy" id="479676"/>
    <lineage>
        <taxon>Eukaryota</taxon>
        <taxon>Viridiplantae</taxon>
        <taxon>Streptophyta</taxon>
        <taxon>Embryophyta</taxon>
        <taxon>Tracheophyta</taxon>
        <taxon>Spermatophyta</taxon>
        <taxon>Magnoliopsida</taxon>
        <taxon>eudicotyledons</taxon>
        <taxon>Gunneridae</taxon>
        <taxon>Pentapetalae</taxon>
        <taxon>asterids</taxon>
        <taxon>Ericales</taxon>
        <taxon>Ericaceae</taxon>
        <taxon>Ericoideae</taxon>
        <taxon>Rhodoreae</taxon>
        <taxon>Rhododendron</taxon>
    </lineage>
</organism>
<evidence type="ECO:0000259" key="1">
    <source>
        <dbReference type="Pfam" id="PF14111"/>
    </source>
</evidence>
<evidence type="ECO:0000313" key="3">
    <source>
        <dbReference type="Proteomes" id="UP000823749"/>
    </source>
</evidence>
<proteinExistence type="predicted"/>
<comment type="caution">
    <text evidence="2">The sequence shown here is derived from an EMBL/GenBank/DDBJ whole genome shotgun (WGS) entry which is preliminary data.</text>
</comment>